<protein>
    <submittedName>
        <fullName evidence="13">ABC transporter ATP-binding protein</fullName>
    </submittedName>
</protein>
<name>A0A424W3Q2_ALCXX</name>
<dbReference type="RefSeq" id="WP_059380583.1">
    <property type="nucleotide sequence ID" value="NZ_CP061008.1"/>
</dbReference>
<evidence type="ECO:0000256" key="4">
    <source>
        <dbReference type="ARBA" id="ARBA00022692"/>
    </source>
</evidence>
<dbReference type="PANTHER" id="PTHR24221:SF654">
    <property type="entry name" value="ATP-BINDING CASSETTE SUB-FAMILY B MEMBER 6"/>
    <property type="match status" value="1"/>
</dbReference>
<keyword evidence="7 10" id="KW-1133">Transmembrane helix</keyword>
<comment type="subcellular location">
    <subcellularLocation>
        <location evidence="1">Cell membrane</location>
        <topology evidence="1">Multi-pass membrane protein</topology>
    </subcellularLocation>
</comment>
<sequence length="628" mass="68644">MARKKIDLRGQTFKDVLGFTFRHWRAQPWRTSGIIVLALLSAVTDVLTPLYAGKLVDAVASGAAGDEIVWSAAVTAFWLLIALGIGGTLLRQAIFQNIITFTLKMMNGIVSSAFYRVQRFSTDWHANSFAGSTVRKITRGMWAVDILNDTLLIALLPSVVMLVGATALLGAHWPIMGLVVGLGSVLYIAVTAALSLGYVAPAARLGNAWDTRMGGALADAVSCNAVVKAFGAEAREEVRLDRVVDKWRRRTRRTWIRGTINGGIQGAMLVAMQAGILGASLLLWSRGQASVGDITFALTMFFMLQGYLRDVGMHIRNLQRSVNDMEELVALEKQPLGVDDRPGAGELRVTAGEIRFEDVTFRYGAHDKALYDHFSVRIAPGERVGLVGHSGSGKTTFIKLIQRLYDVNDGRITIDGQDIAQARQASLRSQIAIVQQEPVLFHRTLAENIAYARPGATQAEIEQAARLASAHDFIMALPKGYDTLVGERGVKLSGGERQRVALARAFLADAPILILDEATSSLDSESEVLIQQAMDRLMVGRTTLVVAHRLSTVRALDRLLVMDRGRVIEEGSHDALIRLKGGLYRRLFERQALELTKGLTQSELLEDGAVPPRPKDEEADESSYAYAK</sequence>
<evidence type="ECO:0000256" key="10">
    <source>
        <dbReference type="SAM" id="Phobius"/>
    </source>
</evidence>
<evidence type="ECO:0000256" key="5">
    <source>
        <dbReference type="ARBA" id="ARBA00022741"/>
    </source>
</evidence>
<dbReference type="PROSITE" id="PS00211">
    <property type="entry name" value="ABC_TRANSPORTER_1"/>
    <property type="match status" value="1"/>
</dbReference>
<evidence type="ECO:0000256" key="6">
    <source>
        <dbReference type="ARBA" id="ARBA00022840"/>
    </source>
</evidence>
<keyword evidence="4 10" id="KW-0812">Transmembrane</keyword>
<organism evidence="13 14">
    <name type="scientific">Alcaligenes xylosoxydans xylosoxydans</name>
    <name type="common">Achromobacter xylosoxidans</name>
    <dbReference type="NCBI Taxonomy" id="85698"/>
    <lineage>
        <taxon>Bacteria</taxon>
        <taxon>Pseudomonadati</taxon>
        <taxon>Pseudomonadota</taxon>
        <taxon>Betaproteobacteria</taxon>
        <taxon>Burkholderiales</taxon>
        <taxon>Alcaligenaceae</taxon>
        <taxon>Achromobacter</taxon>
    </lineage>
</organism>
<keyword evidence="8 10" id="KW-0472">Membrane</keyword>
<dbReference type="PROSITE" id="PS50893">
    <property type="entry name" value="ABC_TRANSPORTER_2"/>
    <property type="match status" value="1"/>
</dbReference>
<evidence type="ECO:0000256" key="1">
    <source>
        <dbReference type="ARBA" id="ARBA00004651"/>
    </source>
</evidence>
<dbReference type="OrthoDB" id="8554730at2"/>
<dbReference type="PROSITE" id="PS50929">
    <property type="entry name" value="ABC_TM1F"/>
    <property type="match status" value="1"/>
</dbReference>
<dbReference type="SUPFAM" id="SSF52540">
    <property type="entry name" value="P-loop containing nucleoside triphosphate hydrolases"/>
    <property type="match status" value="1"/>
</dbReference>
<dbReference type="GO" id="GO:0016887">
    <property type="term" value="F:ATP hydrolysis activity"/>
    <property type="evidence" value="ECO:0007669"/>
    <property type="project" value="InterPro"/>
</dbReference>
<evidence type="ECO:0000256" key="7">
    <source>
        <dbReference type="ARBA" id="ARBA00022989"/>
    </source>
</evidence>
<dbReference type="GO" id="GO:0005524">
    <property type="term" value="F:ATP binding"/>
    <property type="evidence" value="ECO:0007669"/>
    <property type="project" value="UniProtKB-KW"/>
</dbReference>
<dbReference type="InterPro" id="IPR003439">
    <property type="entry name" value="ABC_transporter-like_ATP-bd"/>
</dbReference>
<evidence type="ECO:0000259" key="11">
    <source>
        <dbReference type="PROSITE" id="PS50893"/>
    </source>
</evidence>
<evidence type="ECO:0000313" key="14">
    <source>
        <dbReference type="Proteomes" id="UP000285324"/>
    </source>
</evidence>
<dbReference type="SUPFAM" id="SSF90123">
    <property type="entry name" value="ABC transporter transmembrane region"/>
    <property type="match status" value="1"/>
</dbReference>
<evidence type="ECO:0000256" key="3">
    <source>
        <dbReference type="ARBA" id="ARBA00022475"/>
    </source>
</evidence>
<feature type="domain" description="ABC transmembrane type-1" evidence="12">
    <location>
        <begin position="33"/>
        <end position="320"/>
    </location>
</feature>
<feature type="domain" description="ABC transporter" evidence="11">
    <location>
        <begin position="354"/>
        <end position="589"/>
    </location>
</feature>
<evidence type="ECO:0000256" key="8">
    <source>
        <dbReference type="ARBA" id="ARBA00023136"/>
    </source>
</evidence>
<evidence type="ECO:0000256" key="9">
    <source>
        <dbReference type="SAM" id="MobiDB-lite"/>
    </source>
</evidence>
<dbReference type="Pfam" id="PF00005">
    <property type="entry name" value="ABC_tran"/>
    <property type="match status" value="1"/>
</dbReference>
<proteinExistence type="predicted"/>
<dbReference type="AlphaFoldDB" id="A0A424W3Q2"/>
<dbReference type="InterPro" id="IPR039421">
    <property type="entry name" value="Type_1_exporter"/>
</dbReference>
<dbReference type="InterPro" id="IPR017871">
    <property type="entry name" value="ABC_transporter-like_CS"/>
</dbReference>
<keyword evidence="5" id="KW-0547">Nucleotide-binding</keyword>
<feature type="region of interest" description="Disordered" evidence="9">
    <location>
        <begin position="604"/>
        <end position="628"/>
    </location>
</feature>
<dbReference type="EMBL" id="QVXO01000094">
    <property type="protein sequence ID" value="RPJ87883.1"/>
    <property type="molecule type" value="Genomic_DNA"/>
</dbReference>
<feature type="transmembrane region" description="Helical" evidence="10">
    <location>
        <begin position="32"/>
        <end position="52"/>
    </location>
</feature>
<dbReference type="GO" id="GO:0140359">
    <property type="term" value="F:ABC-type transporter activity"/>
    <property type="evidence" value="ECO:0007669"/>
    <property type="project" value="InterPro"/>
</dbReference>
<keyword evidence="6 13" id="KW-0067">ATP-binding</keyword>
<feature type="transmembrane region" description="Helical" evidence="10">
    <location>
        <begin position="68"/>
        <end position="90"/>
    </location>
</feature>
<dbReference type="InterPro" id="IPR036640">
    <property type="entry name" value="ABC1_TM_sf"/>
</dbReference>
<dbReference type="GO" id="GO:0005886">
    <property type="term" value="C:plasma membrane"/>
    <property type="evidence" value="ECO:0007669"/>
    <property type="project" value="UniProtKB-SubCell"/>
</dbReference>
<comment type="caution">
    <text evidence="13">The sequence shown here is derived from an EMBL/GenBank/DDBJ whole genome shotgun (WGS) entry which is preliminary data.</text>
</comment>
<evidence type="ECO:0000259" key="12">
    <source>
        <dbReference type="PROSITE" id="PS50929"/>
    </source>
</evidence>
<evidence type="ECO:0000313" key="13">
    <source>
        <dbReference type="EMBL" id="RPJ87883.1"/>
    </source>
</evidence>
<feature type="transmembrane region" description="Helical" evidence="10">
    <location>
        <begin position="146"/>
        <end position="169"/>
    </location>
</feature>
<feature type="transmembrane region" description="Helical" evidence="10">
    <location>
        <begin position="258"/>
        <end position="284"/>
    </location>
</feature>
<dbReference type="InterPro" id="IPR003593">
    <property type="entry name" value="AAA+_ATPase"/>
</dbReference>
<dbReference type="Proteomes" id="UP000285324">
    <property type="component" value="Unassembled WGS sequence"/>
</dbReference>
<keyword evidence="3" id="KW-1003">Cell membrane</keyword>
<accession>A0A424W3Q2</accession>
<dbReference type="GO" id="GO:0034040">
    <property type="term" value="F:ATPase-coupled lipid transmembrane transporter activity"/>
    <property type="evidence" value="ECO:0007669"/>
    <property type="project" value="TreeGrafter"/>
</dbReference>
<dbReference type="InterPro" id="IPR011527">
    <property type="entry name" value="ABC1_TM_dom"/>
</dbReference>
<dbReference type="SMART" id="SM00382">
    <property type="entry name" value="AAA"/>
    <property type="match status" value="1"/>
</dbReference>
<evidence type="ECO:0000256" key="2">
    <source>
        <dbReference type="ARBA" id="ARBA00022448"/>
    </source>
</evidence>
<dbReference type="Pfam" id="PF00664">
    <property type="entry name" value="ABC_membrane"/>
    <property type="match status" value="1"/>
</dbReference>
<dbReference type="InterPro" id="IPR027417">
    <property type="entry name" value="P-loop_NTPase"/>
</dbReference>
<feature type="transmembrane region" description="Helical" evidence="10">
    <location>
        <begin position="175"/>
        <end position="199"/>
    </location>
</feature>
<dbReference type="Gene3D" id="1.20.1560.10">
    <property type="entry name" value="ABC transporter type 1, transmembrane domain"/>
    <property type="match status" value="1"/>
</dbReference>
<gene>
    <name evidence="13" type="ORF">DY367_30610</name>
</gene>
<keyword evidence="2" id="KW-0813">Transport</keyword>
<reference evidence="13 14" key="1">
    <citation type="submission" date="2018-08" db="EMBL/GenBank/DDBJ databases">
        <title>Achromobacter xylosoxidans Genome sequencing and assembly.</title>
        <authorList>
            <person name="Wang R."/>
            <person name="Rensing C."/>
            <person name="Li Y."/>
        </authorList>
    </citation>
    <scope>NUCLEOTIDE SEQUENCE [LARGE SCALE GENOMIC DNA]</scope>
    <source>
        <strain evidence="13 14">GD003A</strain>
    </source>
</reference>
<dbReference type="Gene3D" id="3.40.50.300">
    <property type="entry name" value="P-loop containing nucleotide triphosphate hydrolases"/>
    <property type="match status" value="1"/>
</dbReference>
<dbReference type="FunFam" id="3.40.50.300:FF:000287">
    <property type="entry name" value="Multidrug ABC transporter ATP-binding protein"/>
    <property type="match status" value="1"/>
</dbReference>
<dbReference type="PANTHER" id="PTHR24221">
    <property type="entry name" value="ATP-BINDING CASSETTE SUB-FAMILY B"/>
    <property type="match status" value="1"/>
</dbReference>